<proteinExistence type="predicted"/>
<keyword evidence="3" id="KW-1185">Reference proteome</keyword>
<feature type="compositionally biased region" description="Basic and acidic residues" evidence="1">
    <location>
        <begin position="85"/>
        <end position="101"/>
    </location>
</feature>
<evidence type="ECO:0000313" key="2">
    <source>
        <dbReference type="EMBL" id="MCT7378099.1"/>
    </source>
</evidence>
<evidence type="ECO:0000256" key="1">
    <source>
        <dbReference type="SAM" id="MobiDB-lite"/>
    </source>
</evidence>
<organism evidence="2 3">
    <name type="scientific">Chelativorans salis</name>
    <dbReference type="NCBI Taxonomy" id="2978478"/>
    <lineage>
        <taxon>Bacteria</taxon>
        <taxon>Pseudomonadati</taxon>
        <taxon>Pseudomonadota</taxon>
        <taxon>Alphaproteobacteria</taxon>
        <taxon>Hyphomicrobiales</taxon>
        <taxon>Phyllobacteriaceae</taxon>
        <taxon>Chelativorans</taxon>
    </lineage>
</organism>
<protein>
    <submittedName>
        <fullName evidence="2">Uncharacterized protein</fullName>
    </submittedName>
</protein>
<dbReference type="Proteomes" id="UP001320831">
    <property type="component" value="Unassembled WGS sequence"/>
</dbReference>
<dbReference type="RefSeq" id="WP_260906906.1">
    <property type="nucleotide sequence ID" value="NZ_JAOCZP010000011.1"/>
</dbReference>
<feature type="region of interest" description="Disordered" evidence="1">
    <location>
        <begin position="78"/>
        <end position="101"/>
    </location>
</feature>
<evidence type="ECO:0000313" key="3">
    <source>
        <dbReference type="Proteomes" id="UP001320831"/>
    </source>
</evidence>
<comment type="caution">
    <text evidence="2">The sequence shown here is derived from an EMBL/GenBank/DDBJ whole genome shotgun (WGS) entry which is preliminary data.</text>
</comment>
<name>A0ABT2LUA8_9HYPH</name>
<sequence>MKTLVAIEEKHAMRREIRKMTVAPTPTATVLAALMVTTAITAPAAAAQSGTKAAEISALPAEPGSKVPFRRLLPRRCGSAKRKATIKEEASSERRRLYSAM</sequence>
<dbReference type="EMBL" id="JAOCZP010000011">
    <property type="protein sequence ID" value="MCT7378099.1"/>
    <property type="molecule type" value="Genomic_DNA"/>
</dbReference>
<accession>A0ABT2LUA8</accession>
<gene>
    <name evidence="2" type="ORF">N5A92_24075</name>
</gene>
<reference evidence="2 3" key="1">
    <citation type="submission" date="2022-09" db="EMBL/GenBank/DDBJ databases">
        <title>Chelativorans salina sp. nov., a novel slightly halophilic bacterium isolated from a saline lake sediment enrichment.</title>
        <authorList>
            <person name="Gao L."/>
            <person name="Fang B.-Z."/>
            <person name="Li W.-J."/>
        </authorList>
    </citation>
    <scope>NUCLEOTIDE SEQUENCE [LARGE SCALE GENOMIC DNA]</scope>
    <source>
        <strain evidence="2 3">EGI FJ00035</strain>
    </source>
</reference>